<reference evidence="1 2" key="1">
    <citation type="submission" date="2013-07" db="EMBL/GenBank/DDBJ databases">
        <authorList>
            <person name="Weinstock G."/>
            <person name="Sodergren E."/>
            <person name="Wylie T."/>
            <person name="Fulton L."/>
            <person name="Fulton R."/>
            <person name="Fronick C."/>
            <person name="O'Laughlin M."/>
            <person name="Godfrey J."/>
            <person name="Miner T."/>
            <person name="Herter B."/>
            <person name="Appelbaum E."/>
            <person name="Cordes M."/>
            <person name="Lek S."/>
            <person name="Wollam A."/>
            <person name="Pepin K.H."/>
            <person name="Palsikar V.B."/>
            <person name="Mitreva M."/>
            <person name="Wilson R.K."/>
        </authorList>
    </citation>
    <scope>NUCLEOTIDE SEQUENCE [LARGE SCALE GENOMIC DNA]</scope>
    <source>
        <strain evidence="1 2">ATCC 14940</strain>
    </source>
</reference>
<accession>A0ABC9TSR5</accession>
<dbReference type="RefSeq" id="WP_002570113.1">
    <property type="nucleotide sequence ID" value="NZ_KE992859.1"/>
</dbReference>
<evidence type="ECO:0000313" key="1">
    <source>
        <dbReference type="EMBL" id="ERI74129.1"/>
    </source>
</evidence>
<dbReference type="AlphaFoldDB" id="A0ABC9TSR5"/>
<name>A0ABC9TSR5_CLOSY</name>
<organism evidence="1 2">
    <name type="scientific">[Clostridium] symbiosum ATCC 14940</name>
    <dbReference type="NCBI Taxonomy" id="411472"/>
    <lineage>
        <taxon>Bacteria</taxon>
        <taxon>Bacillati</taxon>
        <taxon>Bacillota</taxon>
        <taxon>Clostridia</taxon>
        <taxon>Lachnospirales</taxon>
        <taxon>Lachnospiraceae</taxon>
        <taxon>Otoolea</taxon>
    </lineage>
</organism>
<sequence>MEELSLTVAEAYDCLLVSEEGMVHSFVKGLPGHFYGADLTNEGVRELLSEANDKNRLFLVEEGILDHNIKVWDEKTEEWIYLMCREGKSIIAKGESV</sequence>
<dbReference type="EMBL" id="AWSU01000344">
    <property type="protein sequence ID" value="ERI74129.1"/>
    <property type="molecule type" value="Genomic_DNA"/>
</dbReference>
<dbReference type="Proteomes" id="UP000016491">
    <property type="component" value="Unassembled WGS sequence"/>
</dbReference>
<gene>
    <name evidence="1" type="ORF">CLOSYM_04387</name>
</gene>
<evidence type="ECO:0000313" key="2">
    <source>
        <dbReference type="Proteomes" id="UP000016491"/>
    </source>
</evidence>
<protein>
    <submittedName>
        <fullName evidence="1">Uncharacterized protein</fullName>
    </submittedName>
</protein>
<proteinExistence type="predicted"/>
<comment type="caution">
    <text evidence="1">The sequence shown here is derived from an EMBL/GenBank/DDBJ whole genome shotgun (WGS) entry which is preliminary data.</text>
</comment>